<dbReference type="Gene3D" id="3.30.457.10">
    <property type="entry name" value="Copper amine oxidase-like, N-terminal domain"/>
    <property type="match status" value="1"/>
</dbReference>
<feature type="signal peptide" evidence="1">
    <location>
        <begin position="1"/>
        <end position="25"/>
    </location>
</feature>
<keyword evidence="1" id="KW-0732">Signal</keyword>
<feature type="domain" description="Copper amine oxidase-like N-terminal" evidence="2">
    <location>
        <begin position="420"/>
        <end position="525"/>
    </location>
</feature>
<dbReference type="Pfam" id="PF07833">
    <property type="entry name" value="Cu_amine_oxidN1"/>
    <property type="match status" value="1"/>
</dbReference>
<dbReference type="AlphaFoldDB" id="A0A927BQT7"/>
<evidence type="ECO:0000313" key="4">
    <source>
        <dbReference type="Proteomes" id="UP000621560"/>
    </source>
</evidence>
<dbReference type="InterPro" id="IPR012854">
    <property type="entry name" value="Cu_amine_oxidase-like_N"/>
</dbReference>
<keyword evidence="4" id="KW-1185">Reference proteome</keyword>
<organism evidence="3 4">
    <name type="scientific">Paenibacillus sabuli</name>
    <dbReference type="NCBI Taxonomy" id="2772509"/>
    <lineage>
        <taxon>Bacteria</taxon>
        <taxon>Bacillati</taxon>
        <taxon>Bacillota</taxon>
        <taxon>Bacilli</taxon>
        <taxon>Bacillales</taxon>
        <taxon>Paenibacillaceae</taxon>
        <taxon>Paenibacillus</taxon>
    </lineage>
</organism>
<dbReference type="RefSeq" id="WP_190916264.1">
    <property type="nucleotide sequence ID" value="NZ_JACXIZ010000013.1"/>
</dbReference>
<gene>
    <name evidence="3" type="ORF">IDH44_07605</name>
</gene>
<sequence>MKKYLKKTVVPALGLALALPSLAMAQPAYEQDDATDTSIGNLRAELGQNLGEHAALAVIVMQKGIDGADDFDEAAGALANNTDDLAASIGKVYGDLAAQDFEEMWSAHIGFFVDYVEGEAAGDEAMKDEALEDLSGYKEDFSEFLAGATGQEADTIAQGLQTHVEQLIGAFDDYVDEDYDEAYDSMRDAYGHMYMTAKLLSAGIADRYVDTYGVTDADTPAVDLRAKLSEQLGEHAILAVLAMQKGIDGAPDFGAAADALNANTEALTASIGAVYGEEAADAFHTIWTNHIGYFVDYVTATAANDREAKQEALDDLAQYKQDFSEFLAGANPNLEAAALAEGLQTHIEQLIGSFDDYVAADYDDAYSAEREAYQHMHRVGALLSKAIVSQFSGDGDTGSDMDMDGPQKIWLGVDDDKLIVDDMTIPMDVEPFIERGTTYVPLRFMSEAVGADIRWDNTTKTAWIMTGGNTAEFWAGMDEMELNGERMDVGHEVKLRDGRVQIPLRFITELLGWSVHYNGADGSITLKKT</sequence>
<name>A0A927BQT7_9BACL</name>
<dbReference type="Proteomes" id="UP000621560">
    <property type="component" value="Unassembled WGS sequence"/>
</dbReference>
<evidence type="ECO:0000313" key="3">
    <source>
        <dbReference type="EMBL" id="MBD2845052.1"/>
    </source>
</evidence>
<evidence type="ECO:0000259" key="2">
    <source>
        <dbReference type="Pfam" id="PF07833"/>
    </source>
</evidence>
<protein>
    <submittedName>
        <fullName evidence="3">Copper amine oxidase N-terminal domain-containing protein</fullName>
    </submittedName>
</protein>
<reference evidence="3" key="1">
    <citation type="submission" date="2020-09" db="EMBL/GenBank/DDBJ databases">
        <title>A novel bacterium of genus Paenibacillus, isolated from South China Sea.</title>
        <authorList>
            <person name="Huang H."/>
            <person name="Mo K."/>
            <person name="Hu Y."/>
        </authorList>
    </citation>
    <scope>NUCLEOTIDE SEQUENCE</scope>
    <source>
        <strain evidence="3">IB182496</strain>
    </source>
</reference>
<evidence type="ECO:0000256" key="1">
    <source>
        <dbReference type="SAM" id="SignalP"/>
    </source>
</evidence>
<proteinExistence type="predicted"/>
<dbReference type="InterPro" id="IPR036582">
    <property type="entry name" value="Mao_N_sf"/>
</dbReference>
<dbReference type="SUPFAM" id="SSF55383">
    <property type="entry name" value="Copper amine oxidase, domain N"/>
    <property type="match status" value="2"/>
</dbReference>
<feature type="chain" id="PRO_5038008870" evidence="1">
    <location>
        <begin position="26"/>
        <end position="529"/>
    </location>
</feature>
<comment type="caution">
    <text evidence="3">The sequence shown here is derived from an EMBL/GenBank/DDBJ whole genome shotgun (WGS) entry which is preliminary data.</text>
</comment>
<accession>A0A927BQT7</accession>
<dbReference type="EMBL" id="JACXIZ010000013">
    <property type="protein sequence ID" value="MBD2845052.1"/>
    <property type="molecule type" value="Genomic_DNA"/>
</dbReference>